<proteinExistence type="predicted"/>
<dbReference type="AlphaFoldDB" id="A0A974C2Y5"/>
<dbReference type="Proteomes" id="UP000694892">
    <property type="component" value="Chromosome 8S"/>
</dbReference>
<sequence length="97" mass="11247">MVIHGKTKRRLKDRVLEHLACISRKDMSSAIAAHILDEHGANENFVSFQVKENVRMGKRKGDFDKVLSEREIKWMSTLETVIPQGLNNECDIKYYID</sequence>
<name>A0A974C2Y5_XENLA</name>
<reference evidence="2" key="1">
    <citation type="journal article" date="2016" name="Nature">
        <title>Genome evolution in the allotetraploid frog Xenopus laevis.</title>
        <authorList>
            <person name="Session A.M."/>
            <person name="Uno Y."/>
            <person name="Kwon T."/>
            <person name="Chapman J.A."/>
            <person name="Toyoda A."/>
            <person name="Takahashi S."/>
            <person name="Fukui A."/>
            <person name="Hikosaka A."/>
            <person name="Suzuki A."/>
            <person name="Kondo M."/>
            <person name="van Heeringen S.J."/>
            <person name="Quigley I."/>
            <person name="Heinz S."/>
            <person name="Ogino H."/>
            <person name="Ochi H."/>
            <person name="Hellsten U."/>
            <person name="Lyons J.B."/>
            <person name="Simakov O."/>
            <person name="Putnam N."/>
            <person name="Stites J."/>
            <person name="Kuroki Y."/>
            <person name="Tanaka T."/>
            <person name="Michiue T."/>
            <person name="Watanabe M."/>
            <person name="Bogdanovic O."/>
            <person name="Lister R."/>
            <person name="Georgiou G."/>
            <person name="Paranjpe S.S."/>
            <person name="van Kruijsbergen I."/>
            <person name="Shu S."/>
            <person name="Carlson J."/>
            <person name="Kinoshita T."/>
            <person name="Ohta Y."/>
            <person name="Mawaribuchi S."/>
            <person name="Jenkins J."/>
            <person name="Grimwood J."/>
            <person name="Schmutz J."/>
            <person name="Mitros T."/>
            <person name="Mozaffari S.V."/>
            <person name="Suzuki Y."/>
            <person name="Haramoto Y."/>
            <person name="Yamamoto T.S."/>
            <person name="Takagi C."/>
            <person name="Heald R."/>
            <person name="Miller K."/>
            <person name="Haudenschild C."/>
            <person name="Kitzman J."/>
            <person name="Nakayama T."/>
            <person name="Izutsu Y."/>
            <person name="Robert J."/>
            <person name="Fortriede J."/>
            <person name="Burns K."/>
            <person name="Lotay V."/>
            <person name="Karimi K."/>
            <person name="Yasuoka Y."/>
            <person name="Dichmann D.S."/>
            <person name="Flajnik M.F."/>
            <person name="Houston D.W."/>
            <person name="Shendure J."/>
            <person name="DuPasquier L."/>
            <person name="Vize P.D."/>
            <person name="Zorn A.M."/>
            <person name="Ito M."/>
            <person name="Marcotte E.M."/>
            <person name="Wallingford J.B."/>
            <person name="Ito Y."/>
            <person name="Asashima M."/>
            <person name="Ueno N."/>
            <person name="Matsuda Y."/>
            <person name="Veenstra G.J."/>
            <person name="Fujiyama A."/>
            <person name="Harland R.M."/>
            <person name="Taira M."/>
            <person name="Rokhsar D.S."/>
        </authorList>
    </citation>
    <scope>NUCLEOTIDE SEQUENCE [LARGE SCALE GENOMIC DNA]</scope>
    <source>
        <strain evidence="2">J</strain>
    </source>
</reference>
<organism evidence="1 2">
    <name type="scientific">Xenopus laevis</name>
    <name type="common">African clawed frog</name>
    <dbReference type="NCBI Taxonomy" id="8355"/>
    <lineage>
        <taxon>Eukaryota</taxon>
        <taxon>Metazoa</taxon>
        <taxon>Chordata</taxon>
        <taxon>Craniata</taxon>
        <taxon>Vertebrata</taxon>
        <taxon>Euteleostomi</taxon>
        <taxon>Amphibia</taxon>
        <taxon>Batrachia</taxon>
        <taxon>Anura</taxon>
        <taxon>Pipoidea</taxon>
        <taxon>Pipidae</taxon>
        <taxon>Xenopodinae</taxon>
        <taxon>Xenopus</taxon>
        <taxon>Xenopus</taxon>
    </lineage>
</organism>
<evidence type="ECO:0000313" key="1">
    <source>
        <dbReference type="EMBL" id="OCT65638.1"/>
    </source>
</evidence>
<dbReference type="EMBL" id="CM004481">
    <property type="protein sequence ID" value="OCT65638.1"/>
    <property type="molecule type" value="Genomic_DNA"/>
</dbReference>
<gene>
    <name evidence="1" type="ORF">XELAEV_18041880mg</name>
</gene>
<protein>
    <submittedName>
        <fullName evidence="1">Uncharacterized protein</fullName>
    </submittedName>
</protein>
<evidence type="ECO:0000313" key="2">
    <source>
        <dbReference type="Proteomes" id="UP000694892"/>
    </source>
</evidence>
<accession>A0A974C2Y5</accession>